<name>A0ACC0W0X6_9STRA</name>
<comment type="caution">
    <text evidence="1">The sequence shown here is derived from an EMBL/GenBank/DDBJ whole genome shotgun (WGS) entry which is preliminary data.</text>
</comment>
<evidence type="ECO:0000313" key="2">
    <source>
        <dbReference type="Proteomes" id="UP001163321"/>
    </source>
</evidence>
<evidence type="ECO:0000313" key="1">
    <source>
        <dbReference type="EMBL" id="KAI9912384.1"/>
    </source>
</evidence>
<reference evidence="1 2" key="1">
    <citation type="journal article" date="2022" name="bioRxiv">
        <title>The genome of the oomycete Peronosclerospora sorghi, a cosmopolitan pathogen of maize and sorghum, is inflated with dispersed pseudogenes.</title>
        <authorList>
            <person name="Fletcher K."/>
            <person name="Martin F."/>
            <person name="Isakeit T."/>
            <person name="Cavanaugh K."/>
            <person name="Magill C."/>
            <person name="Michelmore R."/>
        </authorList>
    </citation>
    <scope>NUCLEOTIDE SEQUENCE [LARGE SCALE GENOMIC DNA]</scope>
    <source>
        <strain evidence="1">P6</strain>
    </source>
</reference>
<proteinExistence type="predicted"/>
<organism evidence="1 2">
    <name type="scientific">Peronosclerospora sorghi</name>
    <dbReference type="NCBI Taxonomy" id="230839"/>
    <lineage>
        <taxon>Eukaryota</taxon>
        <taxon>Sar</taxon>
        <taxon>Stramenopiles</taxon>
        <taxon>Oomycota</taxon>
        <taxon>Peronosporomycetes</taxon>
        <taxon>Peronosporales</taxon>
        <taxon>Peronosporaceae</taxon>
        <taxon>Peronosclerospora</taxon>
    </lineage>
</organism>
<protein>
    <submittedName>
        <fullName evidence="1">Uncharacterized protein</fullName>
    </submittedName>
</protein>
<dbReference type="Proteomes" id="UP001163321">
    <property type="component" value="Chromosome 4"/>
</dbReference>
<dbReference type="EMBL" id="CM047583">
    <property type="protein sequence ID" value="KAI9912384.1"/>
    <property type="molecule type" value="Genomic_DNA"/>
</dbReference>
<accession>A0ACC0W0X6</accession>
<sequence length="145" mass="16472">MIKYALVTSTPGIGKYVFMYYAVWRLIEDKKRLLLLDDVDISTRMGTRCTSIIFCQIKANGRFQSPELLFLVHSREPTKEELCAIAHLYPNAASDQLHQCFLLSTTASKINAASEWKNRFECLGGVPRMVLQNIRTEAQALLMSP</sequence>
<keyword evidence="2" id="KW-1185">Reference proteome</keyword>
<gene>
    <name evidence="1" type="ORF">PsorP6_006263</name>
</gene>